<dbReference type="AlphaFoldDB" id="A0AAD8K166"/>
<accession>A0AAD8K166</accession>
<evidence type="ECO:0000256" key="1">
    <source>
        <dbReference type="ARBA" id="ARBA00009431"/>
    </source>
</evidence>
<evidence type="ECO:0000313" key="2">
    <source>
        <dbReference type="EMBL" id="KAK1413528.1"/>
    </source>
</evidence>
<sequence length="350" mass="39477">MNSENLTLTLNPNAWTQIASIVFVDMPAGAVIPHHAGFSYAETEEGWSSSDTILVNYSKDFIRKFLNDHPKFLRNPLYISGISYSGIIIPKVALELYEGNEHGGDQQSINIQGYILCSPLTDKFKDFNSRVEYAHRMALISDDIYKSAVDNCDGNYVELNSANLACRNSLQRYEECTSHINAESILDPYCDEKDPTLDCAIGIIATNNWVNKEGKVGYVQTINYTLHYVQGKSDQDYYSYDIFSSYSDHKKLSTKNCRALIFSGDHDMVFPYVGVEQWITSLNLQVESPWKPFYVDDQVGGYVTRYTQNNYSLTYATVKGAGHSVSYYKPQETSVLLQGLFSSQAYSSDS</sequence>
<comment type="similarity">
    <text evidence="1">Belongs to the peptidase S10 family.</text>
</comment>
<dbReference type="PANTHER" id="PTHR11802:SF385">
    <property type="entry name" value="SINAPOYLGLUCOSE--SINAPOYLGLUCOSE O-SINAPOYLTRANSFERASE"/>
    <property type="match status" value="1"/>
</dbReference>
<name>A0AAD8K166_TARER</name>
<gene>
    <name evidence="2" type="ORF">QVD17_35303</name>
</gene>
<dbReference type="Pfam" id="PF00450">
    <property type="entry name" value="Peptidase_S10"/>
    <property type="match status" value="1"/>
</dbReference>
<protein>
    <recommendedName>
        <fullName evidence="4">Serine carboxypeptidase</fullName>
    </recommendedName>
</protein>
<dbReference type="PRINTS" id="PR00724">
    <property type="entry name" value="CRBOXYPTASEC"/>
</dbReference>
<evidence type="ECO:0000313" key="3">
    <source>
        <dbReference type="Proteomes" id="UP001229421"/>
    </source>
</evidence>
<organism evidence="2 3">
    <name type="scientific">Tagetes erecta</name>
    <name type="common">African marigold</name>
    <dbReference type="NCBI Taxonomy" id="13708"/>
    <lineage>
        <taxon>Eukaryota</taxon>
        <taxon>Viridiplantae</taxon>
        <taxon>Streptophyta</taxon>
        <taxon>Embryophyta</taxon>
        <taxon>Tracheophyta</taxon>
        <taxon>Spermatophyta</taxon>
        <taxon>Magnoliopsida</taxon>
        <taxon>eudicotyledons</taxon>
        <taxon>Gunneridae</taxon>
        <taxon>Pentapetalae</taxon>
        <taxon>asterids</taxon>
        <taxon>campanulids</taxon>
        <taxon>Asterales</taxon>
        <taxon>Asteraceae</taxon>
        <taxon>Asteroideae</taxon>
        <taxon>Heliantheae alliance</taxon>
        <taxon>Tageteae</taxon>
        <taxon>Tagetes</taxon>
    </lineage>
</organism>
<dbReference type="EMBL" id="JAUHHV010000009">
    <property type="protein sequence ID" value="KAK1413528.1"/>
    <property type="molecule type" value="Genomic_DNA"/>
</dbReference>
<dbReference type="GO" id="GO:0016747">
    <property type="term" value="F:acyltransferase activity, transferring groups other than amino-acyl groups"/>
    <property type="evidence" value="ECO:0007669"/>
    <property type="project" value="TreeGrafter"/>
</dbReference>
<reference evidence="2" key="1">
    <citation type="journal article" date="2023" name="bioRxiv">
        <title>Improved chromosome-level genome assembly for marigold (Tagetes erecta).</title>
        <authorList>
            <person name="Jiang F."/>
            <person name="Yuan L."/>
            <person name="Wang S."/>
            <person name="Wang H."/>
            <person name="Xu D."/>
            <person name="Wang A."/>
            <person name="Fan W."/>
        </authorList>
    </citation>
    <scope>NUCLEOTIDE SEQUENCE</scope>
    <source>
        <strain evidence="2">WSJ</strain>
        <tissue evidence="2">Leaf</tissue>
    </source>
</reference>
<dbReference type="SUPFAM" id="SSF53474">
    <property type="entry name" value="alpha/beta-Hydrolases"/>
    <property type="match status" value="1"/>
</dbReference>
<dbReference type="PANTHER" id="PTHR11802">
    <property type="entry name" value="SERINE PROTEASE FAMILY S10 SERINE CARBOXYPEPTIDASE"/>
    <property type="match status" value="1"/>
</dbReference>
<dbReference type="InterPro" id="IPR001563">
    <property type="entry name" value="Peptidase_S10"/>
</dbReference>
<dbReference type="GO" id="GO:0004185">
    <property type="term" value="F:serine-type carboxypeptidase activity"/>
    <property type="evidence" value="ECO:0007669"/>
    <property type="project" value="InterPro"/>
</dbReference>
<keyword evidence="3" id="KW-1185">Reference proteome</keyword>
<dbReference type="GO" id="GO:0019748">
    <property type="term" value="P:secondary metabolic process"/>
    <property type="evidence" value="ECO:0007669"/>
    <property type="project" value="TreeGrafter"/>
</dbReference>
<dbReference type="GO" id="GO:0006508">
    <property type="term" value="P:proteolysis"/>
    <property type="evidence" value="ECO:0007669"/>
    <property type="project" value="InterPro"/>
</dbReference>
<evidence type="ECO:0008006" key="4">
    <source>
        <dbReference type="Google" id="ProtNLM"/>
    </source>
</evidence>
<dbReference type="Gene3D" id="3.40.50.1820">
    <property type="entry name" value="alpha/beta hydrolase"/>
    <property type="match status" value="1"/>
</dbReference>
<proteinExistence type="inferred from homology"/>
<dbReference type="InterPro" id="IPR029058">
    <property type="entry name" value="AB_hydrolase_fold"/>
</dbReference>
<dbReference type="Proteomes" id="UP001229421">
    <property type="component" value="Unassembled WGS sequence"/>
</dbReference>
<comment type="caution">
    <text evidence="2">The sequence shown here is derived from an EMBL/GenBank/DDBJ whole genome shotgun (WGS) entry which is preliminary data.</text>
</comment>